<dbReference type="GO" id="GO:0008270">
    <property type="term" value="F:zinc ion binding"/>
    <property type="evidence" value="ECO:0007669"/>
    <property type="project" value="UniProtKB-KW"/>
</dbReference>
<dbReference type="InParanoid" id="A0A2P5CC36"/>
<name>A0A2P5CC36_TREOI</name>
<protein>
    <submittedName>
        <fullName evidence="6">Ribonuclease H-like domain containing protein</fullName>
    </submittedName>
</protein>
<evidence type="ECO:0000313" key="6">
    <source>
        <dbReference type="EMBL" id="PON58587.1"/>
    </source>
</evidence>
<accession>A0A2P5CC36</accession>
<proteinExistence type="predicted"/>
<keyword evidence="3" id="KW-0863">Zinc-finger</keyword>
<dbReference type="InterPro" id="IPR052035">
    <property type="entry name" value="ZnF_BED_domain_contain"/>
</dbReference>
<evidence type="ECO:0000256" key="2">
    <source>
        <dbReference type="ARBA" id="ARBA00022723"/>
    </source>
</evidence>
<dbReference type="PANTHER" id="PTHR46481">
    <property type="entry name" value="ZINC FINGER BED DOMAIN-CONTAINING PROTEIN 4"/>
    <property type="match status" value="1"/>
</dbReference>
<keyword evidence="4" id="KW-0862">Zinc</keyword>
<dbReference type="InterPro" id="IPR012337">
    <property type="entry name" value="RNaseH-like_sf"/>
</dbReference>
<evidence type="ECO:0000256" key="3">
    <source>
        <dbReference type="ARBA" id="ARBA00022771"/>
    </source>
</evidence>
<organism evidence="6 7">
    <name type="scientific">Trema orientale</name>
    <name type="common">Charcoal tree</name>
    <name type="synonym">Celtis orientalis</name>
    <dbReference type="NCBI Taxonomy" id="63057"/>
    <lineage>
        <taxon>Eukaryota</taxon>
        <taxon>Viridiplantae</taxon>
        <taxon>Streptophyta</taxon>
        <taxon>Embryophyta</taxon>
        <taxon>Tracheophyta</taxon>
        <taxon>Spermatophyta</taxon>
        <taxon>Magnoliopsida</taxon>
        <taxon>eudicotyledons</taxon>
        <taxon>Gunneridae</taxon>
        <taxon>Pentapetalae</taxon>
        <taxon>rosids</taxon>
        <taxon>fabids</taxon>
        <taxon>Rosales</taxon>
        <taxon>Cannabaceae</taxon>
        <taxon>Trema</taxon>
    </lineage>
</organism>
<dbReference type="EMBL" id="JXTC01000384">
    <property type="protein sequence ID" value="PON58587.1"/>
    <property type="molecule type" value="Genomic_DNA"/>
</dbReference>
<dbReference type="AlphaFoldDB" id="A0A2P5CC36"/>
<evidence type="ECO:0000256" key="4">
    <source>
        <dbReference type="ARBA" id="ARBA00022833"/>
    </source>
</evidence>
<evidence type="ECO:0000313" key="7">
    <source>
        <dbReference type="Proteomes" id="UP000237000"/>
    </source>
</evidence>
<dbReference type="Proteomes" id="UP000237000">
    <property type="component" value="Unassembled WGS sequence"/>
</dbReference>
<keyword evidence="5" id="KW-0539">Nucleus</keyword>
<comment type="caution">
    <text evidence="6">The sequence shown here is derived from an EMBL/GenBank/DDBJ whole genome shotgun (WGS) entry which is preliminary data.</text>
</comment>
<evidence type="ECO:0000256" key="1">
    <source>
        <dbReference type="ARBA" id="ARBA00004123"/>
    </source>
</evidence>
<comment type="subcellular location">
    <subcellularLocation>
        <location evidence="1">Nucleus</location>
    </subcellularLocation>
</comment>
<evidence type="ECO:0000256" key="5">
    <source>
        <dbReference type="ARBA" id="ARBA00023242"/>
    </source>
</evidence>
<dbReference type="STRING" id="63057.A0A2P5CC36"/>
<dbReference type="PANTHER" id="PTHR46481:SF10">
    <property type="entry name" value="ZINC FINGER BED DOMAIN-CONTAINING PROTEIN 39"/>
    <property type="match status" value="1"/>
</dbReference>
<dbReference type="GO" id="GO:0005634">
    <property type="term" value="C:nucleus"/>
    <property type="evidence" value="ECO:0007669"/>
    <property type="project" value="UniProtKB-SubCell"/>
</dbReference>
<keyword evidence="7" id="KW-1185">Reference proteome</keyword>
<sequence length="127" mass="14580">MEIERTFTVTIDNASANNVVISVVSRSVNGWKGSVLDGEFMHLRRCAHIINLIVSEELKDLNQLISTIRNAVRYVRSSPVRVKDKACVEEEKIDYKGLLVLDVPTRWNSTYMMLDVAIKFQKAFEKY</sequence>
<reference evidence="7" key="1">
    <citation type="submission" date="2016-06" db="EMBL/GenBank/DDBJ databases">
        <title>Parallel loss of symbiosis genes in relatives of nitrogen-fixing non-legume Parasponia.</title>
        <authorList>
            <person name="Van Velzen R."/>
            <person name="Holmer R."/>
            <person name="Bu F."/>
            <person name="Rutten L."/>
            <person name="Van Zeijl A."/>
            <person name="Liu W."/>
            <person name="Santuari L."/>
            <person name="Cao Q."/>
            <person name="Sharma T."/>
            <person name="Shen D."/>
            <person name="Roswanjaya Y."/>
            <person name="Wardhani T."/>
            <person name="Kalhor M.S."/>
            <person name="Jansen J."/>
            <person name="Van den Hoogen J."/>
            <person name="Gungor B."/>
            <person name="Hartog M."/>
            <person name="Hontelez J."/>
            <person name="Verver J."/>
            <person name="Yang W.-C."/>
            <person name="Schijlen E."/>
            <person name="Repin R."/>
            <person name="Schilthuizen M."/>
            <person name="Schranz E."/>
            <person name="Heidstra R."/>
            <person name="Miyata K."/>
            <person name="Fedorova E."/>
            <person name="Kohlen W."/>
            <person name="Bisseling T."/>
            <person name="Smit S."/>
            <person name="Geurts R."/>
        </authorList>
    </citation>
    <scope>NUCLEOTIDE SEQUENCE [LARGE SCALE GENOMIC DNA]</scope>
    <source>
        <strain evidence="7">cv. RG33-2</strain>
    </source>
</reference>
<dbReference type="SUPFAM" id="SSF53098">
    <property type="entry name" value="Ribonuclease H-like"/>
    <property type="match status" value="1"/>
</dbReference>
<dbReference type="OrthoDB" id="1741548at2759"/>
<gene>
    <name evidence="6" type="ORF">TorRG33x02_290720</name>
</gene>
<keyword evidence="2" id="KW-0479">Metal-binding</keyword>